<accession>X1DKZ0</accession>
<evidence type="ECO:0000259" key="1">
    <source>
        <dbReference type="Pfam" id="PF14399"/>
    </source>
</evidence>
<comment type="caution">
    <text evidence="2">The sequence shown here is derived from an EMBL/GenBank/DDBJ whole genome shotgun (WGS) entry which is preliminary data.</text>
</comment>
<dbReference type="InterPro" id="IPR026935">
    <property type="entry name" value="BtrH_N"/>
</dbReference>
<dbReference type="EMBL" id="BART01038462">
    <property type="protein sequence ID" value="GAH05679.1"/>
    <property type="molecule type" value="Genomic_DNA"/>
</dbReference>
<reference evidence="2" key="1">
    <citation type="journal article" date="2014" name="Front. Microbiol.">
        <title>High frequency of phylogenetically diverse reductive dehalogenase-homologous genes in deep subseafloor sedimentary metagenomes.</title>
        <authorList>
            <person name="Kawai M."/>
            <person name="Futagami T."/>
            <person name="Toyoda A."/>
            <person name="Takaki Y."/>
            <person name="Nishi S."/>
            <person name="Hori S."/>
            <person name="Arai W."/>
            <person name="Tsubouchi T."/>
            <person name="Morono Y."/>
            <person name="Uchiyama I."/>
            <person name="Ito T."/>
            <person name="Fujiyama A."/>
            <person name="Inagaki F."/>
            <person name="Takami H."/>
        </authorList>
    </citation>
    <scope>NUCLEOTIDE SEQUENCE</scope>
    <source>
        <strain evidence="2">Expedition CK06-06</strain>
    </source>
</reference>
<evidence type="ECO:0000313" key="2">
    <source>
        <dbReference type="EMBL" id="GAH05679.1"/>
    </source>
</evidence>
<dbReference type="AlphaFoldDB" id="X1DKZ0"/>
<sequence>MFCFKEGQFTDEGITLVQKIEKNIMIAKGMGNLEIEPFENCPSLDGYHCQTNSLAKIFYSYGHPLSEDMILGLGAGMGFIYWKIKMEAGTFVFIGGRGNNKNFFNDLGKRIGVKIRAV</sequence>
<organism evidence="2">
    <name type="scientific">marine sediment metagenome</name>
    <dbReference type="NCBI Taxonomy" id="412755"/>
    <lineage>
        <taxon>unclassified sequences</taxon>
        <taxon>metagenomes</taxon>
        <taxon>ecological metagenomes</taxon>
    </lineage>
</organism>
<proteinExistence type="predicted"/>
<protein>
    <recommendedName>
        <fullName evidence="1">Butirosin biosynthesis protein H N-terminal domain-containing protein</fullName>
    </recommendedName>
</protein>
<name>X1DKZ0_9ZZZZ</name>
<gene>
    <name evidence="2" type="ORF">S01H4_63773</name>
</gene>
<dbReference type="Pfam" id="PF14399">
    <property type="entry name" value="BtrH_N"/>
    <property type="match status" value="1"/>
</dbReference>
<feature type="domain" description="Butirosin biosynthesis protein H N-terminal" evidence="1">
    <location>
        <begin position="48"/>
        <end position="116"/>
    </location>
</feature>
<feature type="non-terminal residue" evidence="2">
    <location>
        <position position="118"/>
    </location>
</feature>